<dbReference type="OrthoDB" id="6280460at2759"/>
<proteinExistence type="predicted"/>
<accession>A0A3P6PJ55</accession>
<dbReference type="Proteomes" id="UP000281553">
    <property type="component" value="Unassembled WGS sequence"/>
</dbReference>
<sequence length="206" mass="23324">MKSQLKETEMLEQQKKTIADRTYREVQPKVDSSDSQFKEVEPGAKEVIELGKKTSREVDALTNDVLSLLKRMNELKDKITNTGPELGTDSDGAARFKAIKEAGTRMEIDRRLEELKTLNTSRSNELSYLKYEIGEFEANAQHLAKLFELLPKLKPLECFYSGKQIEGGFRRKKRQANRTESSPKTALAAVTSEKWLPIGLQAQTSV</sequence>
<organism evidence="1 2">
    <name type="scientific">Dibothriocephalus latus</name>
    <name type="common">Fish tapeworm</name>
    <name type="synonym">Diphyllobothrium latum</name>
    <dbReference type="NCBI Taxonomy" id="60516"/>
    <lineage>
        <taxon>Eukaryota</taxon>
        <taxon>Metazoa</taxon>
        <taxon>Spiralia</taxon>
        <taxon>Lophotrochozoa</taxon>
        <taxon>Platyhelminthes</taxon>
        <taxon>Cestoda</taxon>
        <taxon>Eucestoda</taxon>
        <taxon>Diphyllobothriidea</taxon>
        <taxon>Diphyllobothriidae</taxon>
        <taxon>Dibothriocephalus</taxon>
    </lineage>
</organism>
<gene>
    <name evidence="1" type="ORF">DILT_LOCUS381</name>
</gene>
<keyword evidence="2" id="KW-1185">Reference proteome</keyword>
<dbReference type="EMBL" id="UYRU01001520">
    <property type="protein sequence ID" value="VDK31970.1"/>
    <property type="molecule type" value="Genomic_DNA"/>
</dbReference>
<evidence type="ECO:0000313" key="1">
    <source>
        <dbReference type="EMBL" id="VDK31970.1"/>
    </source>
</evidence>
<protein>
    <submittedName>
        <fullName evidence="1">Uncharacterized protein</fullName>
    </submittedName>
</protein>
<reference evidence="1 2" key="1">
    <citation type="submission" date="2018-11" db="EMBL/GenBank/DDBJ databases">
        <authorList>
            <consortium name="Pathogen Informatics"/>
        </authorList>
    </citation>
    <scope>NUCLEOTIDE SEQUENCE [LARGE SCALE GENOMIC DNA]</scope>
</reference>
<evidence type="ECO:0000313" key="2">
    <source>
        <dbReference type="Proteomes" id="UP000281553"/>
    </source>
</evidence>
<name>A0A3P6PJ55_DIBLA</name>
<dbReference type="AlphaFoldDB" id="A0A3P6PJ55"/>